<dbReference type="InterPro" id="IPR020806">
    <property type="entry name" value="PKS_PP-bd"/>
</dbReference>
<dbReference type="SUPFAM" id="SSF53901">
    <property type="entry name" value="Thiolase-like"/>
    <property type="match status" value="2"/>
</dbReference>
<dbReference type="InterPro" id="IPR014030">
    <property type="entry name" value="Ketoacyl_synth_N"/>
</dbReference>
<dbReference type="SUPFAM" id="SSF47336">
    <property type="entry name" value="ACP-like"/>
    <property type="match status" value="2"/>
</dbReference>
<dbReference type="Gene3D" id="3.40.47.10">
    <property type="match status" value="2"/>
</dbReference>
<dbReference type="InterPro" id="IPR020841">
    <property type="entry name" value="PKS_Beta-ketoAc_synthase_dom"/>
</dbReference>
<evidence type="ECO:0000313" key="9">
    <source>
        <dbReference type="Proteomes" id="UP000281350"/>
    </source>
</evidence>
<dbReference type="Pfam" id="PF00550">
    <property type="entry name" value="PP-binding"/>
    <property type="match status" value="2"/>
</dbReference>
<dbReference type="PROSITE" id="PS50075">
    <property type="entry name" value="CARRIER"/>
    <property type="match status" value="2"/>
</dbReference>
<dbReference type="GO" id="GO:0006633">
    <property type="term" value="P:fatty acid biosynthetic process"/>
    <property type="evidence" value="ECO:0007669"/>
    <property type="project" value="UniProtKB-UniPathway"/>
</dbReference>
<dbReference type="PROSITE" id="PS00606">
    <property type="entry name" value="KS3_1"/>
    <property type="match status" value="1"/>
</dbReference>
<dbReference type="InterPro" id="IPR014031">
    <property type="entry name" value="Ketoacyl_synth_C"/>
</dbReference>
<dbReference type="PANTHER" id="PTHR43775">
    <property type="entry name" value="FATTY ACID SYNTHASE"/>
    <property type="match status" value="1"/>
</dbReference>
<evidence type="ECO:0000313" key="8">
    <source>
        <dbReference type="EMBL" id="RMO68915.1"/>
    </source>
</evidence>
<comment type="caution">
    <text evidence="8">The sequence shown here is derived from an EMBL/GenBank/DDBJ whole genome shotgun (WGS) entry which is preliminary data.</text>
</comment>
<evidence type="ECO:0000259" key="6">
    <source>
        <dbReference type="PROSITE" id="PS50075"/>
    </source>
</evidence>
<sequence>MQSDERSTCHTAKIVWSAESCSPASTGRTWLAIADGQHCDTPDGCIPIDADRIAGSALAAGDTVLVPVSETETSGPWQLAQSQFESIHRIIAALLATGTPLKLLLFSGIANADAAAAHGLLQSLRCETEQLAHTWLESDASLAQSLTICGLMQQEGLRRLRVEGGKRLVAHLHQQVTPLANEPRSQDGPALIIGGLGGIGQHLLEHIVGQQPVFVMGRSPLSDERRSRLKALGCSGYFQGDATDTESLRQTLSTLHERYGRVDTVFHLAGHLEDGLFQSQTTSSLENVMKTKIAPALALAHLQNEMAIRRVVMFGSLSATVGLAGQTAYASANAYLHALAERQCLQGHTGWSTIGWGIWDVSGMAMGQDRGLLLPMAPDKALAAMDELLAARCADALIYAGRLLTEAPSGRQAAKASRAPTLDTKLLVRQAIAKFTGLENLAEAENVLDHGADSVAAISIAAEIERRLAEAGMVTRVPRSILFEHPSISSLSAYIEARAAIIGLQPEPAVASQSPPELTWRAPSPHVRAHTQGEPHWRAQDIAIVGMAGSFPGATSMEELWPLLAEARLAVRPVPSQRWDWRAFYDSDASAAGRSYARHGGFIDNVEMFDPLFFQTTFKAAERMDPAERKLLQTTHHALENSGFFAAPTPDVGVFIAAMYGHYQQLEASQPIDTSFSAQANRLSYHFDFRGPSLTLDTMCSGSLTALHLAIAALRRGECRQAIVGAANIMVSPHKYRVLSQGKFLSPTGRCHTFGAQADGYVPGEGHVVFVLQPLQEAIDADARIHAVIHGSAVNAGGRSSGFTVPSAAAQTKVIEAALRDADRQAHDITYIEAHGTGTRLGDPIEIEALNGIYGARDYGHCAVGSIKSNIGHLEPAAGLAGLAKIVLQLRHRSLAPTIGCDIANPLIPVGEGTVRPQTELVPWNTPDGQRRYAGLSSFGAGGANAHVIVGEYMPPQVNAPARHDAVPMAVAISAQSEASLNALKAAILDYLLKQEGLCLEDVAYTLNVTRPAMRYRFCALVTDLDDLANALASSTAHQATFSAQLEQAASRFQAGESIDWRHHNPPGKMLDLPSYPFEKIPLWANELRVSHEPQSLNPPPETDDRLLLAVADFTSNASETTRTFTSPFTLIVDPELDRQLRGHGHRIVVLDPVDPAPTSSCGAPRTTNLVQACKRALDDIPQEHPIVIALGNTSSTPIAQEPTQRALHWALFQAIAHLQGPRSLMVCLPNEPDAQAGLVGLLRSLCKEQPQLRILSLQLGGSLAHPNVLQQALARLAFIPVSGHVHERLQGTQSQRLQWRPIELPVAPPTLWRQGGHYLIAGGFGGIGQAVARRLASDFGAHISLVGRRPDSAHIRHECQQMSAQGGTVRYFSADLADVGAARALLAQMSPLNGVLIASGVLRDGVLTDKAFEDFEQVARSKIETTLALDEAIGSAPLDLFMLFSSIAAAFGNAGQTDYAYANAWLDGFAQARSRAVALGPRHGRTLSVAWPLWKDTGMQVDTQTLQFMTHETGLEPLEANTGVDLVLRLPSALAADVWAVAVLGGDTGRITERLLAPPRQDPAGNRACESNSPDALREAVNELLETLTAIPAQRIDPEARWGEMGLDSVGLQELAKNVQARFSVPMAASALFRYNTPSQLVRYLDSQRASDTQDLSTSRAPDAGHPDESLTGYAIIGMAATLPGGDTVETFWDSLLHGRSAIVPMTRWPEEDLYGGAVRNIEHFDARFFGLSAREAMLMDPQHRLFLQTAYNACLDAGYRPGDITRTGVFAGVQFNDYQVLLQLWGRSKHPFAATGNAHAMLSNRVSYQFGFSGPSETVDTACSSTLVALHRGIKALQEQECDTVLCGGVSLMIDPVVTHAAASMGVLSASARCATFDESADGYVRGEGCGAFLIKRYADAVRDGDNIRARIVASQVNHGGRANSLTSPNPNAQCDLLLAAYTPELAERLGYIEAHGTGTRLGDPIELQALSAFIAQQAPAKPPASVLVGAVKTNTGHLEPAAAVPALVKVIKAIETGWLPANLNFRQQNREIDLQDTPFSLLTEKQPWRSNDRVAGISSFGFGGTNAHVVLTQADAPTPQVTAQPGQLHLVGLCARTKASLERMRDELIEHLRSNPRLPLADVARTLAIGRESFEHRLVVSAMDLPSLIEQLSSAALHYVEPHALRSHVNEGPLLELDNSVVTELASAYLQGRDTLRRIYLKGPGRRISLPGYAFDSKPYWFETAADLEAS</sequence>
<name>A0A3M3XG15_9PSED</name>
<dbReference type="SMART" id="SM00823">
    <property type="entry name" value="PKS_PP"/>
    <property type="match status" value="2"/>
</dbReference>
<evidence type="ECO:0000256" key="1">
    <source>
        <dbReference type="ARBA" id="ARBA00005194"/>
    </source>
</evidence>
<dbReference type="InterPro" id="IPR009081">
    <property type="entry name" value="PP-bd_ACP"/>
</dbReference>
<dbReference type="GO" id="GO:0005737">
    <property type="term" value="C:cytoplasm"/>
    <property type="evidence" value="ECO:0007669"/>
    <property type="project" value="TreeGrafter"/>
</dbReference>
<dbReference type="Gene3D" id="1.10.1200.10">
    <property type="entry name" value="ACP-like"/>
    <property type="match status" value="2"/>
</dbReference>
<feature type="domain" description="Carrier" evidence="6">
    <location>
        <begin position="1572"/>
        <end position="1650"/>
    </location>
</feature>
<gene>
    <name evidence="8" type="ORF">ALQ36_01931</name>
</gene>
<dbReference type="InterPro" id="IPR032821">
    <property type="entry name" value="PKS_assoc"/>
</dbReference>
<dbReference type="UniPathway" id="UPA00094"/>
<protein>
    <submittedName>
        <fullName evidence="8">LkcF</fullName>
    </submittedName>
</protein>
<comment type="pathway">
    <text evidence="1">Lipid metabolism; fatty acid biosynthesis.</text>
</comment>
<reference evidence="8 9" key="1">
    <citation type="submission" date="2018-08" db="EMBL/GenBank/DDBJ databases">
        <title>Recombination of ecologically and evolutionarily significant loci maintains genetic cohesion in the Pseudomonas syringae species complex.</title>
        <authorList>
            <person name="Dillon M."/>
            <person name="Thakur S."/>
            <person name="Almeida R.N.D."/>
            <person name="Weir B.S."/>
            <person name="Guttman D.S."/>
        </authorList>
    </citation>
    <scope>NUCLEOTIDE SEQUENCE [LARGE SCALE GENOMIC DNA]</scope>
    <source>
        <strain evidence="8 9">ICMP 2732</strain>
    </source>
</reference>
<evidence type="ECO:0000259" key="7">
    <source>
        <dbReference type="PROSITE" id="PS52004"/>
    </source>
</evidence>
<dbReference type="PANTHER" id="PTHR43775:SF37">
    <property type="entry name" value="SI:DKEY-61P9.11"/>
    <property type="match status" value="1"/>
</dbReference>
<dbReference type="GO" id="GO:0004315">
    <property type="term" value="F:3-oxoacyl-[acyl-carrier-protein] synthase activity"/>
    <property type="evidence" value="ECO:0007669"/>
    <property type="project" value="InterPro"/>
</dbReference>
<evidence type="ECO:0000256" key="5">
    <source>
        <dbReference type="ARBA" id="ARBA00022679"/>
    </source>
</evidence>
<comment type="similarity">
    <text evidence="2">Belongs to the short-chain dehydrogenases/reductases (SDR) family.</text>
</comment>
<dbReference type="InterPro" id="IPR016039">
    <property type="entry name" value="Thiolase-like"/>
</dbReference>
<dbReference type="Pfam" id="PF16197">
    <property type="entry name" value="KAsynt_C_assoc"/>
    <property type="match status" value="2"/>
</dbReference>
<dbReference type="GO" id="GO:0031177">
    <property type="term" value="F:phosphopantetheine binding"/>
    <property type="evidence" value="ECO:0007669"/>
    <property type="project" value="InterPro"/>
</dbReference>
<dbReference type="GO" id="GO:0071770">
    <property type="term" value="P:DIM/DIP cell wall layer assembly"/>
    <property type="evidence" value="ECO:0007669"/>
    <property type="project" value="TreeGrafter"/>
</dbReference>
<dbReference type="GO" id="GO:0005886">
    <property type="term" value="C:plasma membrane"/>
    <property type="evidence" value="ECO:0007669"/>
    <property type="project" value="TreeGrafter"/>
</dbReference>
<dbReference type="Pfam" id="PF08659">
    <property type="entry name" value="KR"/>
    <property type="match status" value="2"/>
</dbReference>
<accession>A0A3M3XG15</accession>
<dbReference type="SUPFAM" id="SSF51735">
    <property type="entry name" value="NAD(P)-binding Rossmann-fold domains"/>
    <property type="match status" value="2"/>
</dbReference>
<proteinExistence type="inferred from homology"/>
<feature type="domain" description="Ketosynthase family 3 (KS3)" evidence="7">
    <location>
        <begin position="1672"/>
        <end position="2076"/>
    </location>
</feature>
<dbReference type="CDD" id="cd08953">
    <property type="entry name" value="KR_2_SDR_x"/>
    <property type="match status" value="1"/>
</dbReference>
<dbReference type="CDD" id="cd00833">
    <property type="entry name" value="PKS"/>
    <property type="match status" value="2"/>
</dbReference>
<keyword evidence="3" id="KW-0596">Phosphopantetheine</keyword>
<dbReference type="EMBL" id="RBPY01000185">
    <property type="protein sequence ID" value="RMO68915.1"/>
    <property type="molecule type" value="Genomic_DNA"/>
</dbReference>
<dbReference type="SMART" id="SM00825">
    <property type="entry name" value="PKS_KS"/>
    <property type="match status" value="2"/>
</dbReference>
<dbReference type="PROSITE" id="PS52004">
    <property type="entry name" value="KS3_2"/>
    <property type="match status" value="2"/>
</dbReference>
<dbReference type="InterPro" id="IPR050091">
    <property type="entry name" value="PKS_NRPS_Biosynth_Enz"/>
</dbReference>
<dbReference type="RefSeq" id="WP_122278723.1">
    <property type="nucleotide sequence ID" value="NZ_RBPY01000185.1"/>
</dbReference>
<dbReference type="Gene3D" id="3.40.50.720">
    <property type="entry name" value="NAD(P)-binding Rossmann-like Domain"/>
    <property type="match status" value="2"/>
</dbReference>
<feature type="domain" description="Ketosynthase family 3 (KS3)" evidence="7">
    <location>
        <begin position="539"/>
        <end position="952"/>
    </location>
</feature>
<dbReference type="Pfam" id="PF02801">
    <property type="entry name" value="Ketoacyl-synt_C"/>
    <property type="match status" value="2"/>
</dbReference>
<dbReference type="SMART" id="SM01294">
    <property type="entry name" value="PKS_PP_betabranch"/>
    <property type="match status" value="1"/>
</dbReference>
<evidence type="ECO:0000256" key="2">
    <source>
        <dbReference type="ARBA" id="ARBA00006484"/>
    </source>
</evidence>
<dbReference type="Gene3D" id="1.10.1240.100">
    <property type="match status" value="1"/>
</dbReference>
<feature type="domain" description="Carrier" evidence="6">
    <location>
        <begin position="419"/>
        <end position="499"/>
    </location>
</feature>
<keyword evidence="4" id="KW-0597">Phosphoprotein</keyword>
<organism evidence="8 9">
    <name type="scientific">Pseudomonas syringae pv. primulae</name>
    <dbReference type="NCBI Taxonomy" id="251707"/>
    <lineage>
        <taxon>Bacteria</taxon>
        <taxon>Pseudomonadati</taxon>
        <taxon>Pseudomonadota</taxon>
        <taxon>Gammaproteobacteria</taxon>
        <taxon>Pseudomonadales</taxon>
        <taxon>Pseudomonadaceae</taxon>
        <taxon>Pseudomonas</taxon>
    </lineage>
</organism>
<dbReference type="InterPro" id="IPR018201">
    <property type="entry name" value="Ketoacyl_synth_AS"/>
</dbReference>
<dbReference type="InterPro" id="IPR036291">
    <property type="entry name" value="NAD(P)-bd_dom_sf"/>
</dbReference>
<dbReference type="InterPro" id="IPR036736">
    <property type="entry name" value="ACP-like_sf"/>
</dbReference>
<keyword evidence="5" id="KW-0808">Transferase</keyword>
<dbReference type="InterPro" id="IPR013968">
    <property type="entry name" value="PKS_KR"/>
</dbReference>
<dbReference type="InterPro" id="IPR057326">
    <property type="entry name" value="KR_dom"/>
</dbReference>
<dbReference type="Pfam" id="PF00109">
    <property type="entry name" value="ketoacyl-synt"/>
    <property type="match status" value="2"/>
</dbReference>
<dbReference type="Proteomes" id="UP000281350">
    <property type="component" value="Unassembled WGS sequence"/>
</dbReference>
<evidence type="ECO:0000256" key="3">
    <source>
        <dbReference type="ARBA" id="ARBA00022450"/>
    </source>
</evidence>
<evidence type="ECO:0000256" key="4">
    <source>
        <dbReference type="ARBA" id="ARBA00022553"/>
    </source>
</evidence>
<dbReference type="GO" id="GO:0004312">
    <property type="term" value="F:fatty acid synthase activity"/>
    <property type="evidence" value="ECO:0007669"/>
    <property type="project" value="TreeGrafter"/>
</dbReference>
<dbReference type="SMART" id="SM00822">
    <property type="entry name" value="PKS_KR"/>
    <property type="match status" value="2"/>
</dbReference>
<dbReference type="Gene3D" id="3.30.70.3290">
    <property type="match status" value="1"/>
</dbReference>